<gene>
    <name evidence="9" type="ORF">JKP88DRAFT_303954</name>
</gene>
<proteinExistence type="inferred from homology"/>
<evidence type="ECO:0000256" key="5">
    <source>
        <dbReference type="ARBA" id="ARBA00022679"/>
    </source>
</evidence>
<comment type="catalytic activity">
    <reaction evidence="1">
        <text>[phosphatase 2A protein]-C-terminal L-leucine + S-adenosyl-L-methionine = [phosphatase 2A protein]-C-terminal L-leucine methyl ester + S-adenosyl-L-homocysteine</text>
        <dbReference type="Rhea" id="RHEA:48544"/>
        <dbReference type="Rhea" id="RHEA-COMP:12134"/>
        <dbReference type="Rhea" id="RHEA-COMP:12135"/>
        <dbReference type="ChEBI" id="CHEBI:57856"/>
        <dbReference type="ChEBI" id="CHEBI:59789"/>
        <dbReference type="ChEBI" id="CHEBI:90516"/>
        <dbReference type="ChEBI" id="CHEBI:90517"/>
        <dbReference type="EC" id="2.1.1.233"/>
    </reaction>
</comment>
<dbReference type="Pfam" id="PF04072">
    <property type="entry name" value="LCM"/>
    <property type="match status" value="1"/>
</dbReference>
<evidence type="ECO:0000313" key="9">
    <source>
        <dbReference type="EMBL" id="KAG5188643.1"/>
    </source>
</evidence>
<dbReference type="InterPro" id="IPR016651">
    <property type="entry name" value="LCMT1"/>
</dbReference>
<organism evidence="9 10">
    <name type="scientific">Tribonema minus</name>
    <dbReference type="NCBI Taxonomy" id="303371"/>
    <lineage>
        <taxon>Eukaryota</taxon>
        <taxon>Sar</taxon>
        <taxon>Stramenopiles</taxon>
        <taxon>Ochrophyta</taxon>
        <taxon>PX clade</taxon>
        <taxon>Xanthophyceae</taxon>
        <taxon>Tribonematales</taxon>
        <taxon>Tribonemataceae</taxon>
        <taxon>Tribonema</taxon>
    </lineage>
</organism>
<comment type="similarity">
    <text evidence="2">Belongs to the methyltransferase superfamily. LCMT family.</text>
</comment>
<accession>A0A835ZGQ9</accession>
<dbReference type="Gene3D" id="3.40.630.30">
    <property type="match status" value="1"/>
</dbReference>
<evidence type="ECO:0000259" key="8">
    <source>
        <dbReference type="PROSITE" id="PS51186"/>
    </source>
</evidence>
<dbReference type="SUPFAM" id="SSF53335">
    <property type="entry name" value="S-adenosyl-L-methionine-dependent methyltransferases"/>
    <property type="match status" value="1"/>
</dbReference>
<evidence type="ECO:0000313" key="10">
    <source>
        <dbReference type="Proteomes" id="UP000664859"/>
    </source>
</evidence>
<feature type="domain" description="N-acetyltransferase" evidence="8">
    <location>
        <begin position="581"/>
        <end position="669"/>
    </location>
</feature>
<evidence type="ECO:0000256" key="3">
    <source>
        <dbReference type="ARBA" id="ARBA00012834"/>
    </source>
</evidence>
<protein>
    <recommendedName>
        <fullName evidence="3">[phosphatase 2A protein]-leucine-carboxy methyltransferase</fullName>
        <ecNumber evidence="3">2.1.1.233</ecNumber>
    </recommendedName>
    <alternativeName>
        <fullName evidence="7">[Phosphatase 2A protein]-leucine-carboxy methyltransferase 1</fullName>
    </alternativeName>
</protein>
<dbReference type="PANTHER" id="PTHR13600:SF21">
    <property type="entry name" value="LEUCINE CARBOXYL METHYLTRANSFERASE 1"/>
    <property type="match status" value="1"/>
</dbReference>
<comment type="caution">
    <text evidence="9">The sequence shown here is derived from an EMBL/GenBank/DDBJ whole genome shotgun (WGS) entry which is preliminary data.</text>
</comment>
<dbReference type="SUPFAM" id="SSF55729">
    <property type="entry name" value="Acyl-CoA N-acyltransferases (Nat)"/>
    <property type="match status" value="1"/>
</dbReference>
<evidence type="ECO:0000256" key="4">
    <source>
        <dbReference type="ARBA" id="ARBA00022603"/>
    </source>
</evidence>
<dbReference type="PROSITE" id="PS51186">
    <property type="entry name" value="GNAT"/>
    <property type="match status" value="1"/>
</dbReference>
<dbReference type="InterPro" id="IPR007213">
    <property type="entry name" value="Ppm1/Ppm2/Tcmp"/>
</dbReference>
<dbReference type="Gene3D" id="3.40.50.150">
    <property type="entry name" value="Vaccinia Virus protein VP39"/>
    <property type="match status" value="1"/>
</dbReference>
<dbReference type="EC" id="2.1.1.233" evidence="3"/>
<keyword evidence="10" id="KW-1185">Reference proteome</keyword>
<dbReference type="EMBL" id="JAFCMP010000067">
    <property type="protein sequence ID" value="KAG5188643.1"/>
    <property type="molecule type" value="Genomic_DNA"/>
</dbReference>
<dbReference type="GO" id="GO:0016747">
    <property type="term" value="F:acyltransferase activity, transferring groups other than amino-acyl groups"/>
    <property type="evidence" value="ECO:0007669"/>
    <property type="project" value="InterPro"/>
</dbReference>
<dbReference type="InterPro" id="IPR000182">
    <property type="entry name" value="GNAT_dom"/>
</dbReference>
<dbReference type="Proteomes" id="UP000664859">
    <property type="component" value="Unassembled WGS sequence"/>
</dbReference>
<dbReference type="Pfam" id="PF00583">
    <property type="entry name" value="Acetyltransf_1"/>
    <property type="match status" value="1"/>
</dbReference>
<evidence type="ECO:0000256" key="1">
    <source>
        <dbReference type="ARBA" id="ARBA00000724"/>
    </source>
</evidence>
<name>A0A835ZGQ9_9STRA</name>
<dbReference type="InterPro" id="IPR016181">
    <property type="entry name" value="Acyl_CoA_acyltransferase"/>
</dbReference>
<keyword evidence="4 9" id="KW-0489">Methyltransferase</keyword>
<reference evidence="9" key="1">
    <citation type="submission" date="2021-02" db="EMBL/GenBank/DDBJ databases">
        <title>First Annotated Genome of the Yellow-green Alga Tribonema minus.</title>
        <authorList>
            <person name="Mahan K.M."/>
        </authorList>
    </citation>
    <scope>NUCLEOTIDE SEQUENCE</scope>
    <source>
        <strain evidence="9">UTEX B ZZ1240</strain>
    </source>
</reference>
<dbReference type="GO" id="GO:0032259">
    <property type="term" value="P:methylation"/>
    <property type="evidence" value="ECO:0007669"/>
    <property type="project" value="UniProtKB-KW"/>
</dbReference>
<keyword evidence="6" id="KW-0949">S-adenosyl-L-methionine</keyword>
<dbReference type="AlphaFoldDB" id="A0A835ZGQ9"/>
<dbReference type="PANTHER" id="PTHR13600">
    <property type="entry name" value="LEUCINE CARBOXYL METHYLTRANSFERASE"/>
    <property type="match status" value="1"/>
</dbReference>
<keyword evidence="5 9" id="KW-0808">Transferase</keyword>
<evidence type="ECO:0000256" key="6">
    <source>
        <dbReference type="ARBA" id="ARBA00022691"/>
    </source>
</evidence>
<evidence type="ECO:0000256" key="2">
    <source>
        <dbReference type="ARBA" id="ARBA00010703"/>
    </source>
</evidence>
<dbReference type="GO" id="GO:0018423">
    <property type="term" value="F:protein C-terminal leucine carboxyl O-methyltransferase activity"/>
    <property type="evidence" value="ECO:0007669"/>
    <property type="project" value="UniProtKB-EC"/>
</dbReference>
<dbReference type="InterPro" id="IPR029063">
    <property type="entry name" value="SAM-dependent_MTases_sf"/>
</dbReference>
<sequence>MALTLPNNRRRQPPLNNRIYWERMAVLEAITDAFMEHHSTSGKMQLVSLGAGLSASLLARCRDQKWGRQLHAALDVDTAAVVAQKRELLAALQSAGGDSVLRAAPRLGSSSVPHTHDLNMSNEAPPPLLARATPASQALPRSYRLAAADLRDAAALSAAVAAARLDAALPTLVVAECVLCYLAPQHVTALIAWAAAAFPRCAIALHEAAPPRSAGGGGGGAYAHALAAAFDARRVPLRSAPAQLLLAAAAARGAAFPHVSAVDAGAAAARWLPRAARARAAALEPFDEHASLAAAHAHYAVAVACRQAAEFAALTAGAPLPLPPPLGSAHAACSSCASCGGGEASEPVGCDRHQIARSAHGGSGGIDASCGGTVSGGSSSSSNGQRHEWWLRMSDCVAALEARAAALESHLRKRQRTEPVSGCHLGTAAAAAAPAYHLELLSEQTLQRDLPAVRALFAQGLSALSDTYPQVQRYVKAVLAGDLSGAPGSLVTRAAAAAAAAAVAVGADGTAAAAAGAGSGGGSCCGGGARWWLAVTDSSTAGDGAPRQIIGCAAISAQAPPAAARCANDGGADGDGAASSGAAAAAAATAELRHMSVAVAWRGRSVGAALLRACEATARAELVCARVALTTLAPMAVARALYAARGYRPVRRSRMGAGLTAYEYVQELVAADGSSVASP</sequence>
<evidence type="ECO:0000256" key="7">
    <source>
        <dbReference type="ARBA" id="ARBA00032526"/>
    </source>
</evidence>